<accession>A0A371IN07</accession>
<dbReference type="GO" id="GO:0030170">
    <property type="term" value="F:pyridoxal phosphate binding"/>
    <property type="evidence" value="ECO:0007669"/>
    <property type="project" value="UniProtKB-UniRule"/>
</dbReference>
<evidence type="ECO:0000256" key="6">
    <source>
        <dbReference type="ARBA" id="ARBA00050776"/>
    </source>
</evidence>
<evidence type="ECO:0000256" key="5">
    <source>
        <dbReference type="ARBA" id="ARBA00022898"/>
    </source>
</evidence>
<proteinExistence type="inferred from homology"/>
<evidence type="ECO:0000256" key="2">
    <source>
        <dbReference type="ARBA" id="ARBA00010447"/>
    </source>
</evidence>
<organism evidence="10 11">
    <name type="scientific">Criibacterium bergeronii</name>
    <dbReference type="NCBI Taxonomy" id="1871336"/>
    <lineage>
        <taxon>Bacteria</taxon>
        <taxon>Bacillati</taxon>
        <taxon>Bacillota</taxon>
        <taxon>Clostridia</taxon>
        <taxon>Peptostreptococcales</taxon>
        <taxon>Filifactoraceae</taxon>
        <taxon>Criibacterium</taxon>
    </lineage>
</organism>
<dbReference type="NCBIfam" id="TIGR01979">
    <property type="entry name" value="sufS"/>
    <property type="match status" value="1"/>
</dbReference>
<keyword evidence="4 8" id="KW-0808">Transferase</keyword>
<dbReference type="SUPFAM" id="SSF53383">
    <property type="entry name" value="PLP-dependent transferases"/>
    <property type="match status" value="1"/>
</dbReference>
<dbReference type="InterPro" id="IPR010970">
    <property type="entry name" value="Cys_dSase_SufS"/>
</dbReference>
<dbReference type="InterPro" id="IPR015421">
    <property type="entry name" value="PyrdxlP-dep_Trfase_major"/>
</dbReference>
<dbReference type="Gene3D" id="3.40.640.10">
    <property type="entry name" value="Type I PLP-dependent aspartate aminotransferase-like (Major domain)"/>
    <property type="match status" value="1"/>
</dbReference>
<evidence type="ECO:0000313" key="10">
    <source>
        <dbReference type="EMBL" id="RDY21864.1"/>
    </source>
</evidence>
<keyword evidence="5 8" id="KW-0663">Pyridoxal phosphate</keyword>
<dbReference type="Proteomes" id="UP000093352">
    <property type="component" value="Unassembled WGS sequence"/>
</dbReference>
<dbReference type="InterPro" id="IPR015422">
    <property type="entry name" value="PyrdxlP-dep_Trfase_small"/>
</dbReference>
<comment type="catalytic activity">
    <reaction evidence="6 8">
        <text>(sulfur carrier)-H + L-cysteine = (sulfur carrier)-SH + L-alanine</text>
        <dbReference type="Rhea" id="RHEA:43892"/>
        <dbReference type="Rhea" id="RHEA-COMP:14737"/>
        <dbReference type="Rhea" id="RHEA-COMP:14739"/>
        <dbReference type="ChEBI" id="CHEBI:29917"/>
        <dbReference type="ChEBI" id="CHEBI:35235"/>
        <dbReference type="ChEBI" id="CHEBI:57972"/>
        <dbReference type="ChEBI" id="CHEBI:64428"/>
        <dbReference type="EC" id="2.8.1.7"/>
    </reaction>
</comment>
<evidence type="ECO:0000256" key="3">
    <source>
        <dbReference type="ARBA" id="ARBA00012239"/>
    </source>
</evidence>
<dbReference type="PROSITE" id="PS00595">
    <property type="entry name" value="AA_TRANSFER_CLASS_5"/>
    <property type="match status" value="1"/>
</dbReference>
<dbReference type="GO" id="GO:0031071">
    <property type="term" value="F:cysteine desulfurase activity"/>
    <property type="evidence" value="ECO:0007669"/>
    <property type="project" value="UniProtKB-UniRule"/>
</dbReference>
<dbReference type="RefSeq" id="WP_068914234.1">
    <property type="nucleotide sequence ID" value="NZ_MBEW02000003.1"/>
</dbReference>
<reference evidence="10 11" key="1">
    <citation type="journal article" date="2016" name="Genome Announc.">
        <title>Draft Genome Sequence of Criibacterium bergeronii gen. nov., sp. nov., Strain CCRI-22567T, Isolated from a Vaginal Sample from a Woman with Bacterial Vaginosis.</title>
        <authorList>
            <person name="Maheux A.F."/>
            <person name="Berube E."/>
            <person name="Boudreau D.K."/>
            <person name="Raymond F."/>
            <person name="Corbeil J."/>
            <person name="Roy P.H."/>
            <person name="Boissinot M."/>
            <person name="Omar R.F."/>
        </authorList>
    </citation>
    <scope>NUCLEOTIDE SEQUENCE [LARGE SCALE GENOMIC DNA]</scope>
    <source>
        <strain evidence="10 11">CCRI-22567</strain>
    </source>
</reference>
<dbReference type="PANTHER" id="PTHR43586">
    <property type="entry name" value="CYSTEINE DESULFURASE"/>
    <property type="match status" value="1"/>
</dbReference>
<evidence type="ECO:0000256" key="8">
    <source>
        <dbReference type="RuleBase" id="RU004506"/>
    </source>
</evidence>
<evidence type="ECO:0000256" key="7">
    <source>
        <dbReference type="RuleBase" id="RU004504"/>
    </source>
</evidence>
<name>A0A371IN07_9FIRM</name>
<evidence type="ECO:0000313" key="11">
    <source>
        <dbReference type="Proteomes" id="UP000093352"/>
    </source>
</evidence>
<dbReference type="InterPro" id="IPR000192">
    <property type="entry name" value="Aminotrans_V_dom"/>
</dbReference>
<dbReference type="CDD" id="cd06453">
    <property type="entry name" value="SufS_like"/>
    <property type="match status" value="1"/>
</dbReference>
<protein>
    <recommendedName>
        <fullName evidence="3 8">Cysteine desulfurase</fullName>
        <ecNumber evidence="3 8">2.8.1.7</ecNumber>
    </recommendedName>
</protein>
<evidence type="ECO:0000256" key="4">
    <source>
        <dbReference type="ARBA" id="ARBA00022679"/>
    </source>
</evidence>
<comment type="caution">
    <text evidence="10">The sequence shown here is derived from an EMBL/GenBank/DDBJ whole genome shotgun (WGS) entry which is preliminary data.</text>
</comment>
<dbReference type="PANTHER" id="PTHR43586:SF8">
    <property type="entry name" value="CYSTEINE DESULFURASE 1, CHLOROPLASTIC"/>
    <property type="match status" value="1"/>
</dbReference>
<dbReference type="InterPro" id="IPR020578">
    <property type="entry name" value="Aminotrans_V_PyrdxlP_BS"/>
</dbReference>
<comment type="cofactor">
    <cofactor evidence="1 7">
        <name>pyridoxal 5'-phosphate</name>
        <dbReference type="ChEBI" id="CHEBI:597326"/>
    </cofactor>
</comment>
<keyword evidence="11" id="KW-1185">Reference proteome</keyword>
<feature type="domain" description="Aminotransferase class V" evidence="9">
    <location>
        <begin position="27"/>
        <end position="398"/>
    </location>
</feature>
<dbReference type="EC" id="2.8.1.7" evidence="3 8"/>
<dbReference type="AlphaFoldDB" id="A0A371IN07"/>
<comment type="function">
    <text evidence="8">Catalyzes the removal of elemental sulfur and selenium atoms from L-cysteine, L-cystine, L-selenocysteine, and L-selenocystine to produce L-alanine.</text>
</comment>
<gene>
    <name evidence="10" type="ORF">BBG48_001980</name>
</gene>
<dbReference type="InterPro" id="IPR015424">
    <property type="entry name" value="PyrdxlP-dep_Trfase"/>
</dbReference>
<dbReference type="STRING" id="1871336.BBG48_07440"/>
<evidence type="ECO:0000256" key="1">
    <source>
        <dbReference type="ARBA" id="ARBA00001933"/>
    </source>
</evidence>
<evidence type="ECO:0000259" key="9">
    <source>
        <dbReference type="Pfam" id="PF00266"/>
    </source>
</evidence>
<dbReference type="Pfam" id="PF00266">
    <property type="entry name" value="Aminotran_5"/>
    <property type="match status" value="1"/>
</dbReference>
<dbReference type="GO" id="GO:0006534">
    <property type="term" value="P:cysteine metabolic process"/>
    <property type="evidence" value="ECO:0007669"/>
    <property type="project" value="UniProtKB-UniRule"/>
</dbReference>
<dbReference type="EMBL" id="MBEW02000003">
    <property type="protein sequence ID" value="RDY21864.1"/>
    <property type="molecule type" value="Genomic_DNA"/>
</dbReference>
<sequence>MFLDEKIEQIRADFTYLDEEKTRKKIIYLDNAATSQKPIQVIDAVSNYYKYQNANPHRGAHHLSILATNLYENSRQSVANFINAKSANEIVFTRSTTESINLIAYTYGLDNIKKDDEIIVTLLDHHSNFVPWQFVAKKTGAKLRLVHITDNFELDMDEFNSYISDKTKLVAFTGCSNLTSYMPDVKYIIGKAKEVGATTVLDGAQTIPHKKVDVQDLDVDFFAFSGHKMLAPLGIGVLYGKEKLLNEMSPFNYGGDMIEYVYEQESTFAKAPTKFEGGTQNVGGVVGLCAAIEYMNNLGLENIFIREQELTKYAYENLKKLDFVDIYYPATNEHTGSAISFNVKQVHPHDVATILDESGIAIRSGHHCVMPAHIYLGINASCRASFAFYNTKEEIDEFLTHLEDVRRIFA</sequence>
<dbReference type="Gene3D" id="3.90.1150.10">
    <property type="entry name" value="Aspartate Aminotransferase, domain 1"/>
    <property type="match status" value="1"/>
</dbReference>
<comment type="similarity">
    <text evidence="2 8">Belongs to the class-V pyridoxal-phosphate-dependent aminotransferase family. Csd subfamily.</text>
</comment>